<protein>
    <submittedName>
        <fullName evidence="1">Uncharacterized protein</fullName>
    </submittedName>
</protein>
<reference evidence="1 2" key="1">
    <citation type="submission" date="2016-11" db="EMBL/GenBank/DDBJ databases">
        <title>Whole genomes of Flavobacteriaceae.</title>
        <authorList>
            <person name="Stine C."/>
            <person name="Li C."/>
            <person name="Tadesse D."/>
        </authorList>
    </citation>
    <scope>NUCLEOTIDE SEQUENCE [LARGE SCALE GENOMIC DNA]</scope>
    <source>
        <strain evidence="1 2">DSM 24704</strain>
    </source>
</reference>
<proteinExistence type="predicted"/>
<comment type="caution">
    <text evidence="1">The sequence shown here is derived from an EMBL/GenBank/DDBJ whole genome shotgun (WGS) entry which is preliminary data.</text>
</comment>
<gene>
    <name evidence="1" type="ORF">B0A64_21340</name>
</gene>
<name>A0A227NPJ0_9FLAO</name>
<organism evidence="1 2">
    <name type="scientific">Flavobacterium araucananum</name>
    <dbReference type="NCBI Taxonomy" id="946678"/>
    <lineage>
        <taxon>Bacteria</taxon>
        <taxon>Pseudomonadati</taxon>
        <taxon>Bacteroidota</taxon>
        <taxon>Flavobacteriia</taxon>
        <taxon>Flavobacteriales</taxon>
        <taxon>Flavobacteriaceae</taxon>
        <taxon>Flavobacterium</taxon>
    </lineage>
</organism>
<keyword evidence="2" id="KW-1185">Reference proteome</keyword>
<evidence type="ECO:0000313" key="1">
    <source>
        <dbReference type="EMBL" id="OXE99574.1"/>
    </source>
</evidence>
<sequence length="68" mass="8100">MLFFLLLLSLSCRQNEEQTLNQIQERNKVDESILKIFTFEDVARYTMASIMEQQPKIALFTKCLNRKK</sequence>
<dbReference type="Proteomes" id="UP000214684">
    <property type="component" value="Unassembled WGS sequence"/>
</dbReference>
<accession>A0A227NPJ0</accession>
<dbReference type="EMBL" id="MUGS01000061">
    <property type="protein sequence ID" value="OXE99574.1"/>
    <property type="molecule type" value="Genomic_DNA"/>
</dbReference>
<evidence type="ECO:0000313" key="2">
    <source>
        <dbReference type="Proteomes" id="UP000214684"/>
    </source>
</evidence>
<dbReference type="AlphaFoldDB" id="A0A227NPJ0"/>